<comment type="catalytic activity">
    <reaction evidence="1">
        <text>Hydrolysis of terminal non-reducing N-acetyl-D-hexosamine residues in N-acetyl-beta-D-hexosaminides.</text>
        <dbReference type="EC" id="3.2.1.52"/>
    </reaction>
</comment>
<protein>
    <recommendedName>
        <fullName evidence="3">beta-N-acetylhexosaminidase</fullName>
        <ecNumber evidence="3">3.2.1.52</ecNumber>
    </recommendedName>
</protein>
<dbReference type="InterPro" id="IPR050226">
    <property type="entry name" value="NagZ_Beta-hexosaminidase"/>
</dbReference>
<gene>
    <name evidence="7" type="ORF">METZ01_LOCUS365688</name>
</gene>
<dbReference type="GO" id="GO:0005975">
    <property type="term" value="P:carbohydrate metabolic process"/>
    <property type="evidence" value="ECO:0007669"/>
    <property type="project" value="InterPro"/>
</dbReference>
<sequence>MTAKKISISPDIQVKLPIVFGIKECVLSQAEADFFRESQPFGFILFSRNLEAPDQIRKLTDDLKNCVESGEVPILIDEEGGSVQRLPQPLWPGRPSALELGLDFIEQPDQTRARTRENYFRIGQSLLALGISVNAAPVLDLQFPHTHEVIRDRSFNPNPDAVATLGRAAAE</sequence>
<evidence type="ECO:0000256" key="5">
    <source>
        <dbReference type="ARBA" id="ARBA00023295"/>
    </source>
</evidence>
<reference evidence="7" key="1">
    <citation type="submission" date="2018-05" db="EMBL/GenBank/DDBJ databases">
        <authorList>
            <person name="Lanie J.A."/>
            <person name="Ng W.-L."/>
            <person name="Kazmierczak K.M."/>
            <person name="Andrzejewski T.M."/>
            <person name="Davidsen T.M."/>
            <person name="Wayne K.J."/>
            <person name="Tettelin H."/>
            <person name="Glass J.I."/>
            <person name="Rusch D."/>
            <person name="Podicherti R."/>
            <person name="Tsui H.-C.T."/>
            <person name="Winkler M.E."/>
        </authorList>
    </citation>
    <scope>NUCLEOTIDE SEQUENCE</scope>
</reference>
<accession>A0A382SSC2</accession>
<name>A0A382SSC2_9ZZZZ</name>
<dbReference type="PANTHER" id="PTHR30480">
    <property type="entry name" value="BETA-HEXOSAMINIDASE-RELATED"/>
    <property type="match status" value="1"/>
</dbReference>
<dbReference type="Pfam" id="PF00933">
    <property type="entry name" value="Glyco_hydro_3"/>
    <property type="match status" value="1"/>
</dbReference>
<dbReference type="AlphaFoldDB" id="A0A382SSC2"/>
<evidence type="ECO:0000256" key="1">
    <source>
        <dbReference type="ARBA" id="ARBA00001231"/>
    </source>
</evidence>
<dbReference type="SUPFAM" id="SSF51445">
    <property type="entry name" value="(Trans)glycosidases"/>
    <property type="match status" value="1"/>
</dbReference>
<dbReference type="Gene3D" id="3.20.20.300">
    <property type="entry name" value="Glycoside hydrolase, family 3, N-terminal domain"/>
    <property type="match status" value="1"/>
</dbReference>
<keyword evidence="5" id="KW-0326">Glycosidase</keyword>
<dbReference type="GO" id="GO:0009254">
    <property type="term" value="P:peptidoglycan turnover"/>
    <property type="evidence" value="ECO:0007669"/>
    <property type="project" value="TreeGrafter"/>
</dbReference>
<proteinExistence type="inferred from homology"/>
<dbReference type="InterPro" id="IPR036962">
    <property type="entry name" value="Glyco_hydro_3_N_sf"/>
</dbReference>
<dbReference type="EC" id="3.2.1.52" evidence="3"/>
<dbReference type="PANTHER" id="PTHR30480:SF13">
    <property type="entry name" value="BETA-HEXOSAMINIDASE"/>
    <property type="match status" value="1"/>
</dbReference>
<dbReference type="EMBL" id="UINC01131250">
    <property type="protein sequence ID" value="SVD12834.1"/>
    <property type="molecule type" value="Genomic_DNA"/>
</dbReference>
<dbReference type="InterPro" id="IPR001764">
    <property type="entry name" value="Glyco_hydro_3_N"/>
</dbReference>
<evidence type="ECO:0000256" key="4">
    <source>
        <dbReference type="ARBA" id="ARBA00022801"/>
    </source>
</evidence>
<dbReference type="GO" id="GO:0004563">
    <property type="term" value="F:beta-N-acetylhexosaminidase activity"/>
    <property type="evidence" value="ECO:0007669"/>
    <property type="project" value="UniProtKB-EC"/>
</dbReference>
<organism evidence="7">
    <name type="scientific">marine metagenome</name>
    <dbReference type="NCBI Taxonomy" id="408172"/>
    <lineage>
        <taxon>unclassified sequences</taxon>
        <taxon>metagenomes</taxon>
        <taxon>ecological metagenomes</taxon>
    </lineage>
</organism>
<dbReference type="InterPro" id="IPR017853">
    <property type="entry name" value="GH"/>
</dbReference>
<keyword evidence="4" id="KW-0378">Hydrolase</keyword>
<feature type="non-terminal residue" evidence="7">
    <location>
        <position position="171"/>
    </location>
</feature>
<evidence type="ECO:0000259" key="6">
    <source>
        <dbReference type="Pfam" id="PF00933"/>
    </source>
</evidence>
<comment type="similarity">
    <text evidence="2">Belongs to the glycosyl hydrolase 3 family.</text>
</comment>
<feature type="domain" description="Glycoside hydrolase family 3 N-terminal" evidence="6">
    <location>
        <begin position="31"/>
        <end position="169"/>
    </location>
</feature>
<evidence type="ECO:0000313" key="7">
    <source>
        <dbReference type="EMBL" id="SVD12834.1"/>
    </source>
</evidence>
<evidence type="ECO:0000256" key="3">
    <source>
        <dbReference type="ARBA" id="ARBA00012663"/>
    </source>
</evidence>
<evidence type="ECO:0000256" key="2">
    <source>
        <dbReference type="ARBA" id="ARBA00005336"/>
    </source>
</evidence>